<dbReference type="InterPro" id="IPR007921">
    <property type="entry name" value="CHAP_dom"/>
</dbReference>
<gene>
    <name evidence="2" type="ORF">HMPREF9087_3286</name>
</gene>
<dbReference type="AlphaFoldDB" id="F0EPE4"/>
<dbReference type="HOGENOM" id="CLU_016043_11_2_9"/>
<dbReference type="PROSITE" id="PS50911">
    <property type="entry name" value="CHAP"/>
    <property type="match status" value="1"/>
</dbReference>
<evidence type="ECO:0000259" key="1">
    <source>
        <dbReference type="PROSITE" id="PS50911"/>
    </source>
</evidence>
<dbReference type="Pfam" id="PF05257">
    <property type="entry name" value="CHAP"/>
    <property type="match status" value="1"/>
</dbReference>
<reference evidence="2 3" key="1">
    <citation type="submission" date="2011-01" db="EMBL/GenBank/DDBJ databases">
        <authorList>
            <person name="Muzny D."/>
            <person name="Qin X."/>
            <person name="Deng J."/>
            <person name="Jiang H."/>
            <person name="Liu Y."/>
            <person name="Qu J."/>
            <person name="Song X.-Z."/>
            <person name="Zhang L."/>
            <person name="Thornton R."/>
            <person name="Coyle M."/>
            <person name="Francisco L."/>
            <person name="Jackson L."/>
            <person name="Javaid M."/>
            <person name="Korchina V."/>
            <person name="Kovar C."/>
            <person name="Mata R."/>
            <person name="Mathew T."/>
            <person name="Ngo R."/>
            <person name="Nguyen L."/>
            <person name="Nguyen N."/>
            <person name="Okwuonu G."/>
            <person name="Ongeri F."/>
            <person name="Pham C."/>
            <person name="Simmons D."/>
            <person name="Wilczek-Boney K."/>
            <person name="Hale W."/>
            <person name="Jakkamsetti A."/>
            <person name="Pham P."/>
            <person name="Ruth R."/>
            <person name="San Lucas F."/>
            <person name="Warren J."/>
            <person name="Zhang J."/>
            <person name="Zhao Z."/>
            <person name="Zhou C."/>
            <person name="Zhu D."/>
            <person name="Lee S."/>
            <person name="Bess C."/>
            <person name="Blankenburg K."/>
            <person name="Forbes L."/>
            <person name="Fu Q."/>
            <person name="Gubbala S."/>
            <person name="Hirani K."/>
            <person name="Jayaseelan J.C."/>
            <person name="Lara F."/>
            <person name="Munidasa M."/>
            <person name="Palculict T."/>
            <person name="Patil S."/>
            <person name="Pu L.-L."/>
            <person name="Saada N."/>
            <person name="Tang L."/>
            <person name="Weissenberger G."/>
            <person name="Zhu Y."/>
            <person name="Hemphill L."/>
            <person name="Shang Y."/>
            <person name="Youmans B."/>
            <person name="Ayvaz T."/>
            <person name="Ross M."/>
            <person name="Santibanez J."/>
            <person name="Aqrawi P."/>
            <person name="Gross S."/>
            <person name="Joshi V."/>
            <person name="Fowler G."/>
            <person name="Nazareth L."/>
            <person name="Reid J."/>
            <person name="Worley K."/>
            <person name="Petrosino J."/>
            <person name="Highlander S."/>
            <person name="Gibbs R."/>
        </authorList>
    </citation>
    <scope>NUCLEOTIDE SEQUENCE [LARGE SCALE GENOMIC DNA]</scope>
    <source>
        <strain evidence="2 3">ATCC 12755</strain>
    </source>
</reference>
<protein>
    <submittedName>
        <fullName evidence="2">CHAP domain protein</fullName>
    </submittedName>
</protein>
<dbReference type="EMBL" id="AEWT01000031">
    <property type="protein sequence ID" value="EGC68169.1"/>
    <property type="molecule type" value="Genomic_DNA"/>
</dbReference>
<dbReference type="InterPro" id="IPR038765">
    <property type="entry name" value="Papain-like_cys_pep_sf"/>
</dbReference>
<proteinExistence type="predicted"/>
<evidence type="ECO:0000313" key="2">
    <source>
        <dbReference type="EMBL" id="EGC68169.1"/>
    </source>
</evidence>
<name>F0EPE4_ENTCA</name>
<organism evidence="2 3">
    <name type="scientific">Enterococcus casseliflavus ATCC 12755</name>
    <dbReference type="NCBI Taxonomy" id="888066"/>
    <lineage>
        <taxon>Bacteria</taxon>
        <taxon>Bacillati</taxon>
        <taxon>Bacillota</taxon>
        <taxon>Bacilli</taxon>
        <taxon>Lactobacillales</taxon>
        <taxon>Enterococcaceae</taxon>
        <taxon>Enterococcus</taxon>
    </lineage>
</organism>
<accession>F0EPE4</accession>
<comment type="caution">
    <text evidence="2">The sequence shown here is derived from an EMBL/GenBank/DDBJ whole genome shotgun (WGS) entry which is preliminary data.</text>
</comment>
<dbReference type="Proteomes" id="UP000004835">
    <property type="component" value="Unassembled WGS sequence"/>
</dbReference>
<sequence>MGNGGDWGTTGLRLGYQVSRTPKAGTLISFSHGTAGSDPRYGHVAFVEAVGPNGILISEANVYGGTTISYRVIGNDLARSSLVQYITPK</sequence>
<evidence type="ECO:0000313" key="3">
    <source>
        <dbReference type="Proteomes" id="UP000004835"/>
    </source>
</evidence>
<dbReference type="SUPFAM" id="SSF54001">
    <property type="entry name" value="Cysteine proteinases"/>
    <property type="match status" value="1"/>
</dbReference>
<dbReference type="Gene3D" id="3.90.1720.10">
    <property type="entry name" value="endopeptidase domain like (from Nostoc punctiforme)"/>
    <property type="match status" value="1"/>
</dbReference>
<feature type="domain" description="Peptidase C51" evidence="1">
    <location>
        <begin position="1"/>
        <end position="87"/>
    </location>
</feature>